<name>A0A0J7J7W9_9GAMM</name>
<evidence type="ECO:0000313" key="2">
    <source>
        <dbReference type="Proteomes" id="UP000036102"/>
    </source>
</evidence>
<keyword evidence="2" id="KW-1185">Reference proteome</keyword>
<sequence length="181" mass="20707">MQSLEVGLEEYWPVVNPDKNGLQEANLTTHLAHKALNSGFYAYPQASNAHFEAGHSRVDLLLIRKTERIKTAVLVEAKKLYSSEKALELVSDFEKIRRFRFVPDRIQKGADLETVKYGLLMAITTSSANMEWWNDPYDWDFGASWDKLKAIIETAALRSSVTLPARRHQYVLYAVFELGRT</sequence>
<dbReference type="PATRIC" id="fig|1658765.3.peg.217"/>
<evidence type="ECO:0000313" key="1">
    <source>
        <dbReference type="EMBL" id="KMQ74054.1"/>
    </source>
</evidence>
<accession>A0A0J7J7W9</accession>
<proteinExistence type="predicted"/>
<comment type="caution">
    <text evidence="1">The sequence shown here is derived from an EMBL/GenBank/DDBJ whole genome shotgun (WGS) entry which is preliminary data.</text>
</comment>
<organism evidence="1 2">
    <name type="scientific">Marinobacter subterrani</name>
    <dbReference type="NCBI Taxonomy" id="1658765"/>
    <lineage>
        <taxon>Bacteria</taxon>
        <taxon>Pseudomonadati</taxon>
        <taxon>Pseudomonadota</taxon>
        <taxon>Gammaproteobacteria</taxon>
        <taxon>Pseudomonadales</taxon>
        <taxon>Marinobacteraceae</taxon>
        <taxon>Marinobacter</taxon>
    </lineage>
</organism>
<dbReference type="AlphaFoldDB" id="A0A0J7J7W9"/>
<dbReference type="Proteomes" id="UP000036102">
    <property type="component" value="Unassembled WGS sequence"/>
</dbReference>
<gene>
    <name evidence="1" type="ORF">Msub_10225</name>
</gene>
<reference evidence="1 2" key="1">
    <citation type="submission" date="2015-06" db="EMBL/GenBank/DDBJ databases">
        <title>Marinobacter subterrani, a genetically tractable neutrophilic iron-oxidizing strain isolated from the Soudan Iron Mine.</title>
        <authorList>
            <person name="Bonis B.M."/>
            <person name="Gralnick J.A."/>
        </authorList>
    </citation>
    <scope>NUCLEOTIDE SEQUENCE [LARGE SCALE GENOMIC DNA]</scope>
    <source>
        <strain evidence="1 2">JG233</strain>
    </source>
</reference>
<dbReference type="EMBL" id="LFBU01000001">
    <property type="protein sequence ID" value="KMQ74054.1"/>
    <property type="molecule type" value="Genomic_DNA"/>
</dbReference>
<protein>
    <submittedName>
        <fullName evidence="1">Uncharacterized protein</fullName>
    </submittedName>
</protein>